<dbReference type="RefSeq" id="WP_181886970.1">
    <property type="nucleotide sequence ID" value="NZ_CP059472.1"/>
</dbReference>
<name>A0A7D7LSR0_9FLAO</name>
<dbReference type="Pfam" id="PF12385">
    <property type="entry name" value="Peptidase_C70"/>
    <property type="match status" value="1"/>
</dbReference>
<reference evidence="2 3" key="1">
    <citation type="submission" date="2020-07" db="EMBL/GenBank/DDBJ databases">
        <title>Chryseobacterium sp.cx-624.</title>
        <authorList>
            <person name="Yang C."/>
        </authorList>
    </citation>
    <scope>NUCLEOTIDE SEQUENCE [LARGE SCALE GENOMIC DNA]</scope>
    <source>
        <strain evidence="2">Cx-624</strain>
        <strain evidence="3">cx-624</strain>
    </source>
</reference>
<dbReference type="InterPro" id="IPR022118">
    <property type="entry name" value="Peptidase_C70_AvrRpt2"/>
</dbReference>
<organism evidence="2 3">
    <name type="scientific">Marnyiella aurantia</name>
    <dbReference type="NCBI Taxonomy" id="2758037"/>
    <lineage>
        <taxon>Bacteria</taxon>
        <taxon>Pseudomonadati</taxon>
        <taxon>Bacteroidota</taxon>
        <taxon>Flavobacteriia</taxon>
        <taxon>Flavobacteriales</taxon>
        <taxon>Weeksellaceae</taxon>
        <taxon>Marnyiella</taxon>
    </lineage>
</organism>
<evidence type="ECO:0000313" key="4">
    <source>
        <dbReference type="Proteomes" id="UP000539710"/>
    </source>
</evidence>
<protein>
    <recommendedName>
        <fullName evidence="5">C39 family peptidase</fullName>
    </recommendedName>
</protein>
<reference evidence="4" key="2">
    <citation type="submission" date="2020-07" db="EMBL/GenBank/DDBJ databases">
        <title>Flavobacterium sp. xlx-214.</title>
        <authorList>
            <person name="Yang C."/>
        </authorList>
    </citation>
    <scope>NUCLEOTIDE SEQUENCE [LARGE SCALE GENOMIC DNA]</scope>
    <source>
        <strain evidence="4">CX-624</strain>
    </source>
</reference>
<sequence length="197" mass="22009">MKNEFRNVLVGFVLVLLTLGSCCKPEVIGNVANTLRPQETNNWCWAATTQMLAQHFAISVTQCSLANHRFSMNNCCTPQNQGSNCPKNSACNKPGWLELDFAGLKFTETKTALTWDALKKQIFCAKKPMGYAYGTPGVVGHVLVIKGYITLNGTRYLALNDPWAPCSGQERFITYEEYENPPGTSTHWSTWYDIAKK</sequence>
<reference evidence="1" key="3">
    <citation type="submission" date="2020-07" db="EMBL/GenBank/DDBJ databases">
        <authorList>
            <person name="Yang C."/>
        </authorList>
    </citation>
    <scope>NUCLEOTIDE SEQUENCE</scope>
    <source>
        <strain evidence="1">Cx-624</strain>
    </source>
</reference>
<gene>
    <name evidence="2" type="ORF">H1R16_08685</name>
    <name evidence="1" type="ORF">H2507_06755</name>
</gene>
<dbReference type="AlphaFoldDB" id="A0A7D7LSR0"/>
<proteinExistence type="predicted"/>
<evidence type="ECO:0000313" key="2">
    <source>
        <dbReference type="EMBL" id="QMS97793.1"/>
    </source>
</evidence>
<dbReference type="PROSITE" id="PS51257">
    <property type="entry name" value="PROKAR_LIPOPROTEIN"/>
    <property type="match status" value="1"/>
</dbReference>
<accession>A0A7D7LSR0</accession>
<dbReference type="Proteomes" id="UP000515349">
    <property type="component" value="Chromosome"/>
</dbReference>
<evidence type="ECO:0008006" key="5">
    <source>
        <dbReference type="Google" id="ProtNLM"/>
    </source>
</evidence>
<dbReference type="EMBL" id="CP059472">
    <property type="protein sequence ID" value="QMS97793.1"/>
    <property type="molecule type" value="Genomic_DNA"/>
</dbReference>
<dbReference type="Proteomes" id="UP000539710">
    <property type="component" value="Unassembled WGS sequence"/>
</dbReference>
<keyword evidence="4" id="KW-1185">Reference proteome</keyword>
<evidence type="ECO:0000313" key="3">
    <source>
        <dbReference type="Proteomes" id="UP000515349"/>
    </source>
</evidence>
<evidence type="ECO:0000313" key="1">
    <source>
        <dbReference type="EMBL" id="MBA5246862.1"/>
    </source>
</evidence>
<dbReference type="EMBL" id="JACEUX010000002">
    <property type="protein sequence ID" value="MBA5246862.1"/>
    <property type="molecule type" value="Genomic_DNA"/>
</dbReference>
<dbReference type="KEGG" id="cbau:H1R16_08685"/>